<dbReference type="GO" id="GO:0016887">
    <property type="term" value="F:ATP hydrolysis activity"/>
    <property type="evidence" value="ECO:0007669"/>
    <property type="project" value="InterPro"/>
</dbReference>
<dbReference type="InterPro" id="IPR036640">
    <property type="entry name" value="ABC1_TM_sf"/>
</dbReference>
<feature type="transmembrane region" description="Helical" evidence="9">
    <location>
        <begin position="250"/>
        <end position="269"/>
    </location>
</feature>
<evidence type="ECO:0000256" key="9">
    <source>
        <dbReference type="SAM" id="Phobius"/>
    </source>
</evidence>
<dbReference type="PANTHER" id="PTHR43394">
    <property type="entry name" value="ATP-DEPENDENT PERMEASE MDL1, MITOCHONDRIAL"/>
    <property type="match status" value="1"/>
</dbReference>
<dbReference type="EMBL" id="JAIRBA010000019">
    <property type="protein sequence ID" value="MCG2419407.1"/>
    <property type="molecule type" value="Genomic_DNA"/>
</dbReference>
<dbReference type="Pfam" id="PF00005">
    <property type="entry name" value="ABC_tran"/>
    <property type="match status" value="1"/>
</dbReference>
<dbReference type="Proteomes" id="UP001139461">
    <property type="component" value="Unassembled WGS sequence"/>
</dbReference>
<dbReference type="CDD" id="cd18541">
    <property type="entry name" value="ABC_6TM_TmrB_like"/>
    <property type="match status" value="1"/>
</dbReference>
<gene>
    <name evidence="12" type="ORF">K8089_10260</name>
</gene>
<evidence type="ECO:0000256" key="3">
    <source>
        <dbReference type="ARBA" id="ARBA00022475"/>
    </source>
</evidence>
<dbReference type="InterPro" id="IPR011527">
    <property type="entry name" value="ABC1_TM_dom"/>
</dbReference>
<reference evidence="12" key="1">
    <citation type="submission" date="2021-09" db="EMBL/GenBank/DDBJ databases">
        <title>Genome of Aequorivita sp. strain F47161.</title>
        <authorList>
            <person name="Wang Y."/>
        </authorList>
    </citation>
    <scope>NUCLEOTIDE SEQUENCE</scope>
    <source>
        <strain evidence="12">F47161</strain>
    </source>
</reference>
<dbReference type="RefSeq" id="WP_237603195.1">
    <property type="nucleotide sequence ID" value="NZ_JAIRBA010000019.1"/>
</dbReference>
<dbReference type="Pfam" id="PF00664">
    <property type="entry name" value="ABC_membrane"/>
    <property type="match status" value="1"/>
</dbReference>
<dbReference type="InterPro" id="IPR003593">
    <property type="entry name" value="AAA+_ATPase"/>
</dbReference>
<feature type="transmembrane region" description="Helical" evidence="9">
    <location>
        <begin position="168"/>
        <end position="189"/>
    </location>
</feature>
<organism evidence="12 13">
    <name type="scientific">Aequorivita vitellina</name>
    <dbReference type="NCBI Taxonomy" id="2874475"/>
    <lineage>
        <taxon>Bacteria</taxon>
        <taxon>Pseudomonadati</taxon>
        <taxon>Bacteroidota</taxon>
        <taxon>Flavobacteriia</taxon>
        <taxon>Flavobacteriales</taxon>
        <taxon>Flavobacteriaceae</taxon>
        <taxon>Aequorivita</taxon>
    </lineage>
</organism>
<keyword evidence="5" id="KW-0547">Nucleotide-binding</keyword>
<dbReference type="PROSITE" id="PS50893">
    <property type="entry name" value="ABC_TRANSPORTER_2"/>
    <property type="match status" value="1"/>
</dbReference>
<proteinExistence type="predicted"/>
<evidence type="ECO:0000256" key="1">
    <source>
        <dbReference type="ARBA" id="ARBA00004651"/>
    </source>
</evidence>
<evidence type="ECO:0000313" key="12">
    <source>
        <dbReference type="EMBL" id="MCG2419407.1"/>
    </source>
</evidence>
<sequence length="585" mass="65929">MKELKYLNKYFLKYKGRILLGVFITIIATVFKLIVPMKVGDSVTSVKQYLNGEITNISVVEHELLINILLLLGAALLSAFFTFMMRQTFIVVSRYVEYDLKNEVFKHYEKLHLGFYKQNRTGDLMNRISEDVSKVRMYVGPALMYSITTITLFVVVITYMFYKAPVLTWYAIAPLPILSIAIYRLSVLINRRTTIVQQYLSKLTTFTQESFSGIAVIKAYGIEPRTNQNFEELAEGSKVKNIDLAKVQALFFPLMMLLIGVSNILVIYIGGTRYINGEIAEFGTIVEFLIYVNMLTWPVAVVGWVTSMIQQAEASQKRINEFLKTEPAIQNSVEESTPINGTIEFNNLSFTYPDTGITALTNVSFKVKPGETLAIIGNTGSGKSTILELIGRLYDVEENMLKIDNTPIKNLNLEDLRNSIGYVPQDAFLFSDTLRNNIRFGKENASDEEVIQAAKNAAVHKNIIGFTKGYDTVLGERGITLSGGQKQRVSIARAIIKDPQILLFDDCLSAVDTETEEEILQNLFEISKTKTTLIVSHRISSVKNANKIIVLENGKIIQQGTHNALVNSEGYYKELYAKQLLEKEM</sequence>
<accession>A0A9X1QXY3</accession>
<dbReference type="FunFam" id="3.40.50.300:FF:000221">
    <property type="entry name" value="Multidrug ABC transporter ATP-binding protein"/>
    <property type="match status" value="1"/>
</dbReference>
<keyword evidence="6 12" id="KW-0067">ATP-binding</keyword>
<evidence type="ECO:0000256" key="8">
    <source>
        <dbReference type="ARBA" id="ARBA00023136"/>
    </source>
</evidence>
<keyword evidence="4 9" id="KW-0812">Transmembrane</keyword>
<dbReference type="PROSITE" id="PS50929">
    <property type="entry name" value="ABC_TM1F"/>
    <property type="match status" value="1"/>
</dbReference>
<evidence type="ECO:0000256" key="5">
    <source>
        <dbReference type="ARBA" id="ARBA00022741"/>
    </source>
</evidence>
<evidence type="ECO:0000259" key="11">
    <source>
        <dbReference type="PROSITE" id="PS50929"/>
    </source>
</evidence>
<feature type="transmembrane region" description="Helical" evidence="9">
    <location>
        <begin position="142"/>
        <end position="162"/>
    </location>
</feature>
<evidence type="ECO:0000256" key="4">
    <source>
        <dbReference type="ARBA" id="ARBA00022692"/>
    </source>
</evidence>
<dbReference type="Gene3D" id="3.40.50.300">
    <property type="entry name" value="P-loop containing nucleotide triphosphate hydrolases"/>
    <property type="match status" value="1"/>
</dbReference>
<evidence type="ECO:0000259" key="10">
    <source>
        <dbReference type="PROSITE" id="PS50893"/>
    </source>
</evidence>
<evidence type="ECO:0000256" key="6">
    <source>
        <dbReference type="ARBA" id="ARBA00022840"/>
    </source>
</evidence>
<dbReference type="InterPro" id="IPR027417">
    <property type="entry name" value="P-loop_NTPase"/>
</dbReference>
<evidence type="ECO:0000256" key="2">
    <source>
        <dbReference type="ARBA" id="ARBA00022448"/>
    </source>
</evidence>
<evidence type="ECO:0000256" key="7">
    <source>
        <dbReference type="ARBA" id="ARBA00022989"/>
    </source>
</evidence>
<keyword evidence="13" id="KW-1185">Reference proteome</keyword>
<dbReference type="SUPFAM" id="SSF90123">
    <property type="entry name" value="ABC transporter transmembrane region"/>
    <property type="match status" value="1"/>
</dbReference>
<feature type="domain" description="ABC transmembrane type-1" evidence="11">
    <location>
        <begin position="19"/>
        <end position="311"/>
    </location>
</feature>
<evidence type="ECO:0000313" key="13">
    <source>
        <dbReference type="Proteomes" id="UP001139461"/>
    </source>
</evidence>
<dbReference type="SMART" id="SM00382">
    <property type="entry name" value="AAA"/>
    <property type="match status" value="1"/>
</dbReference>
<keyword evidence="8 9" id="KW-0472">Membrane</keyword>
<dbReference type="InterPro" id="IPR039421">
    <property type="entry name" value="Type_1_exporter"/>
</dbReference>
<protein>
    <submittedName>
        <fullName evidence="12">ABC transporter ATP-binding protein/permease</fullName>
    </submittedName>
</protein>
<dbReference type="PROSITE" id="PS00211">
    <property type="entry name" value="ABC_TRANSPORTER_1"/>
    <property type="match status" value="1"/>
</dbReference>
<dbReference type="GO" id="GO:0005524">
    <property type="term" value="F:ATP binding"/>
    <property type="evidence" value="ECO:0007669"/>
    <property type="project" value="UniProtKB-KW"/>
</dbReference>
<feature type="domain" description="ABC transporter" evidence="10">
    <location>
        <begin position="343"/>
        <end position="578"/>
    </location>
</feature>
<name>A0A9X1QXY3_9FLAO</name>
<dbReference type="InterPro" id="IPR003439">
    <property type="entry name" value="ABC_transporter-like_ATP-bd"/>
</dbReference>
<dbReference type="PANTHER" id="PTHR43394:SF1">
    <property type="entry name" value="ATP-BINDING CASSETTE SUB-FAMILY B MEMBER 10, MITOCHONDRIAL"/>
    <property type="match status" value="1"/>
</dbReference>
<feature type="transmembrane region" description="Helical" evidence="9">
    <location>
        <begin position="289"/>
        <end position="309"/>
    </location>
</feature>
<feature type="transmembrane region" description="Helical" evidence="9">
    <location>
        <begin position="64"/>
        <end position="84"/>
    </location>
</feature>
<dbReference type="GO" id="GO:0015421">
    <property type="term" value="F:ABC-type oligopeptide transporter activity"/>
    <property type="evidence" value="ECO:0007669"/>
    <property type="project" value="TreeGrafter"/>
</dbReference>
<dbReference type="SUPFAM" id="SSF52540">
    <property type="entry name" value="P-loop containing nucleoside triphosphate hydrolases"/>
    <property type="match status" value="1"/>
</dbReference>
<keyword evidence="3" id="KW-1003">Cell membrane</keyword>
<dbReference type="Gene3D" id="1.20.1560.10">
    <property type="entry name" value="ABC transporter type 1, transmembrane domain"/>
    <property type="match status" value="1"/>
</dbReference>
<comment type="subcellular location">
    <subcellularLocation>
        <location evidence="1">Cell membrane</location>
        <topology evidence="1">Multi-pass membrane protein</topology>
    </subcellularLocation>
</comment>
<keyword evidence="2" id="KW-0813">Transport</keyword>
<comment type="caution">
    <text evidence="12">The sequence shown here is derived from an EMBL/GenBank/DDBJ whole genome shotgun (WGS) entry which is preliminary data.</text>
</comment>
<keyword evidence="7 9" id="KW-1133">Transmembrane helix</keyword>
<dbReference type="InterPro" id="IPR017871">
    <property type="entry name" value="ABC_transporter-like_CS"/>
</dbReference>
<dbReference type="GO" id="GO:0005886">
    <property type="term" value="C:plasma membrane"/>
    <property type="evidence" value="ECO:0007669"/>
    <property type="project" value="UniProtKB-SubCell"/>
</dbReference>
<dbReference type="AlphaFoldDB" id="A0A9X1QXY3"/>
<feature type="transmembrane region" description="Helical" evidence="9">
    <location>
        <begin position="18"/>
        <end position="35"/>
    </location>
</feature>